<dbReference type="InterPro" id="IPR050834">
    <property type="entry name" value="Glycosyltransf_2"/>
</dbReference>
<dbReference type="PANTHER" id="PTHR43685">
    <property type="entry name" value="GLYCOSYLTRANSFERASE"/>
    <property type="match status" value="1"/>
</dbReference>
<dbReference type="SUPFAM" id="SSF53448">
    <property type="entry name" value="Nucleotide-diphospho-sugar transferases"/>
    <property type="match status" value="1"/>
</dbReference>
<dbReference type="Gene3D" id="3.90.550.10">
    <property type="entry name" value="Spore Coat Polysaccharide Biosynthesis Protein SpsA, Chain A"/>
    <property type="match status" value="1"/>
</dbReference>
<proteinExistence type="predicted"/>
<dbReference type="PANTHER" id="PTHR43685:SF2">
    <property type="entry name" value="GLYCOSYLTRANSFERASE 2-LIKE DOMAIN-CONTAINING PROTEIN"/>
    <property type="match status" value="1"/>
</dbReference>
<dbReference type="CDD" id="cd00761">
    <property type="entry name" value="Glyco_tranf_GTA_type"/>
    <property type="match status" value="1"/>
</dbReference>
<gene>
    <name evidence="2" type="ORF">METZ01_LOCUS341080</name>
</gene>
<sequence>MEEKAKSNFSSYLNVIDAPKISIIVPTYNRANLLGEALHSIINQTYQGFELIVVDDGSTDDTVETMKLFPRAKLLTLKENSGVSKARNAGLASANGQFICFLDSDDLWDEKKLQVQVRWMENNIDCKICYTDEIWIRNGVRVNPMKKHRKFSGDIFRHCLDLCIVSPSSVMLRKELFDKIGNFDELLPACEDYDLWLRIALKHEFYFIEEPLITKRGGHADQLSRKYWGMDRFRVVALKKLLDQNLLDGEKLKLTRSALVEKCFILIQGFAKRGKKEDEFFYRELVNKYS</sequence>
<dbReference type="AlphaFoldDB" id="A0A382QRZ3"/>
<reference evidence="2" key="1">
    <citation type="submission" date="2018-05" db="EMBL/GenBank/DDBJ databases">
        <authorList>
            <person name="Lanie J.A."/>
            <person name="Ng W.-L."/>
            <person name="Kazmierczak K.M."/>
            <person name="Andrzejewski T.M."/>
            <person name="Davidsen T.M."/>
            <person name="Wayne K.J."/>
            <person name="Tettelin H."/>
            <person name="Glass J.I."/>
            <person name="Rusch D."/>
            <person name="Podicherti R."/>
            <person name="Tsui H.-C.T."/>
            <person name="Winkler M.E."/>
        </authorList>
    </citation>
    <scope>NUCLEOTIDE SEQUENCE</scope>
</reference>
<evidence type="ECO:0000313" key="2">
    <source>
        <dbReference type="EMBL" id="SVC88226.1"/>
    </source>
</evidence>
<evidence type="ECO:0000259" key="1">
    <source>
        <dbReference type="Pfam" id="PF00535"/>
    </source>
</evidence>
<protein>
    <recommendedName>
        <fullName evidence="1">Glycosyltransferase 2-like domain-containing protein</fullName>
    </recommendedName>
</protein>
<feature type="domain" description="Glycosyltransferase 2-like" evidence="1">
    <location>
        <begin position="22"/>
        <end position="180"/>
    </location>
</feature>
<organism evidence="2">
    <name type="scientific">marine metagenome</name>
    <dbReference type="NCBI Taxonomy" id="408172"/>
    <lineage>
        <taxon>unclassified sequences</taxon>
        <taxon>metagenomes</taxon>
        <taxon>ecological metagenomes</taxon>
    </lineage>
</organism>
<dbReference type="InterPro" id="IPR001173">
    <property type="entry name" value="Glyco_trans_2-like"/>
</dbReference>
<name>A0A382QRZ3_9ZZZZ</name>
<dbReference type="Pfam" id="PF00535">
    <property type="entry name" value="Glycos_transf_2"/>
    <property type="match status" value="1"/>
</dbReference>
<dbReference type="EMBL" id="UINC01116465">
    <property type="protein sequence ID" value="SVC88226.1"/>
    <property type="molecule type" value="Genomic_DNA"/>
</dbReference>
<dbReference type="InterPro" id="IPR029044">
    <property type="entry name" value="Nucleotide-diphossugar_trans"/>
</dbReference>
<accession>A0A382QRZ3</accession>